<evidence type="ECO:0000313" key="13">
    <source>
        <dbReference type="EMBL" id="AKG42954.1"/>
    </source>
</evidence>
<proteinExistence type="predicted"/>
<feature type="compositionally biased region" description="Polar residues" evidence="10">
    <location>
        <begin position="1"/>
        <end position="11"/>
    </location>
</feature>
<keyword evidence="5 9" id="KW-0547">Nucleotide-binding</keyword>
<feature type="region of interest" description="Disordered" evidence="10">
    <location>
        <begin position="59"/>
        <end position="136"/>
    </location>
</feature>
<feature type="transmembrane region" description="Helical" evidence="11">
    <location>
        <begin position="162"/>
        <end position="183"/>
    </location>
</feature>
<feature type="domain" description="FtsK" evidence="12">
    <location>
        <begin position="1198"/>
        <end position="1381"/>
    </location>
</feature>
<dbReference type="GO" id="GO:0005524">
    <property type="term" value="F:ATP binding"/>
    <property type="evidence" value="ECO:0007669"/>
    <property type="project" value="UniProtKB-UniRule"/>
</dbReference>
<sequence length="1433" mass="153039">MESTHDGTIQLRSGGAPDSFGGTLELRHRGAVVAGMVGLAQAADPSLTVELRRADLPHPDAPAVAAAPAPPPAPGATATPVPPPGPAGTHEPVSPAAPLNSPHLVHRPARTTRPLAEPAPRGIEAPPNLPDGETGSAATAMLPMAGIAGSVLMMTLLRGSQFAVIGVAVLTISLLGGAALFFSQRGRARRTRRTQRRRYLEYLEAQREELDREDTADRDTARLLHPPPDALYDLVADPARLWERRRTDADFLTVRLGSGAVPRRLLRMDRDQSTAVSPPDPFMVNEAAELRRRFARTAGMPLTAPLDRAGHVSVIGPRADTLRVIRALLAQAAVAHAPDDLGIAVAAPPHRLPEWEWAKWLPHTADPEQWDAVAPARRVATDPSALAAILGPLLRARATRASESRRGHATRDAAQRAARLLVVLDTADGPASELPLPDRTVPLAELGLTVLHPVTRRLDEPGQVGVRITVDGDTVTVEDLRNTTAPTVLTGTPDACPLAWSEGLARLLAPLRLSLEPGAAADTDGDRQGFPELLGLTDRNGLAADWSPRGIRDFLRVPIGTDDSGEPVLLDLKESAELGMGPHGLCVGATGSGKSELLRTLVLGLVATHPPQDLAMVLVDYKGGATFAPFGALPHVAGIITNLENKAGLVERVHASLAGEVKRRQQVLKDAGHLPGIAEYAVARATRPDLEPLPHLFVVIDEFGELLTAKPDFIDLFLSIGRIGRSIGVHLLLASQRIESGKLRGLETYLSYRLGLRTFSADESRTVLDSKDAFELPPVPGFGYLKVDTSVYQRFKAAYVSGRHHGPTPPREETATTGDRPLVAPFPALNTAPEPAPGTDLATTAPAPRTAGSGGPTLLSTLVDGISDAAEPVRQIWLPPLPEAVPLDRVAAPAGQLRVPIGVLDDPATQWQGPWILDLTRAGGHAAVVGGPQSGKTTLLRTLMLSLAVTHTPNDVALYGMDLVGGGLRVMDGLPHTGGIAPRTDPERVARTVEELRGMLAEREDLFRAHGIDSLEALRTARAAGRHPQLGSTEIVLVIDGFGALREEFTDVDDKVADLLRRGGGYGIHVVAAMSRWNDVRMNLQSTFGTRVELRHTDPHDSAIDRKLMETVGDDEPGRVLTTDKLFAHTALPRLDGLATADGLPEALTAAVDRVRAERPGEAVRRIRVLPARLTADRLPTPATEPLRVPYGLEETALDPALLDLAARDQHLLVLGDSECGKTNLLTLIAQGLLARHTPQDLVFAVMDPRRGLRTAIPEAYRGGYAHTPDLAQRLATGIAGKLADRLPKEIIDPDAPAPEGFTGPRVVLLVDDYDILATAGQRPLAPLLPLIPSAPDIGLHVILTRRVAGASRAMYEPFVQALKENGATALLMTGDRMEGQLFPGLYPRAQPPGRGTLVRRGEPYRLVQTALHTGHRTTTDATGTTPERRDRP</sequence>
<evidence type="ECO:0000256" key="4">
    <source>
        <dbReference type="ARBA" id="ARBA00022737"/>
    </source>
</evidence>
<dbReference type="NCBIfam" id="TIGR03924">
    <property type="entry name" value="T7SS_EccC_a"/>
    <property type="match status" value="1"/>
</dbReference>
<comment type="subcellular location">
    <subcellularLocation>
        <location evidence="1">Cell membrane</location>
        <topology evidence="1">Multi-pass membrane protein</topology>
    </subcellularLocation>
</comment>
<reference evidence="13" key="1">
    <citation type="submission" date="2019-08" db="EMBL/GenBank/DDBJ databases">
        <title>Complete genome sequence of a mangrove-derived Streptomyces xiamenensis.</title>
        <authorList>
            <person name="Xu J."/>
        </authorList>
    </citation>
    <scope>NUCLEOTIDE SEQUENCE</scope>
    <source>
        <strain evidence="13">318</strain>
    </source>
</reference>
<organism evidence="13 14">
    <name type="scientific">Streptomyces xiamenensis</name>
    <dbReference type="NCBI Taxonomy" id="408015"/>
    <lineage>
        <taxon>Bacteria</taxon>
        <taxon>Bacillati</taxon>
        <taxon>Actinomycetota</taxon>
        <taxon>Actinomycetes</taxon>
        <taxon>Kitasatosporales</taxon>
        <taxon>Streptomycetaceae</taxon>
        <taxon>Streptomyces</taxon>
    </lineage>
</organism>
<evidence type="ECO:0000256" key="7">
    <source>
        <dbReference type="ARBA" id="ARBA00022989"/>
    </source>
</evidence>
<feature type="binding site" evidence="9">
    <location>
        <begin position="1216"/>
        <end position="1223"/>
    </location>
    <ligand>
        <name>ATP</name>
        <dbReference type="ChEBI" id="CHEBI:30616"/>
    </ligand>
</feature>
<feature type="region of interest" description="Disordered" evidence="10">
    <location>
        <begin position="831"/>
        <end position="852"/>
    </location>
</feature>
<dbReference type="InterPro" id="IPR023837">
    <property type="entry name" value="EccCb-like_Actinobacteria"/>
</dbReference>
<keyword evidence="3 11" id="KW-0812">Transmembrane</keyword>
<dbReference type="Gene3D" id="3.40.50.300">
    <property type="entry name" value="P-loop containing nucleotide triphosphate hydrolases"/>
    <property type="match status" value="4"/>
</dbReference>
<feature type="binding site" evidence="9">
    <location>
        <begin position="588"/>
        <end position="595"/>
    </location>
    <ligand>
        <name>ATP</name>
        <dbReference type="ChEBI" id="CHEBI:30616"/>
    </ligand>
</feature>
<keyword evidence="6 9" id="KW-0067">ATP-binding</keyword>
<dbReference type="InterPro" id="IPR050206">
    <property type="entry name" value="FtsK/SpoIIIE/SftA"/>
</dbReference>
<dbReference type="Proteomes" id="UP000034034">
    <property type="component" value="Chromosome"/>
</dbReference>
<keyword evidence="14" id="KW-1185">Reference proteome</keyword>
<dbReference type="KEGG" id="sxi:SXIM_15700"/>
<dbReference type="SUPFAM" id="SSF52540">
    <property type="entry name" value="P-loop containing nucleoside triphosphate hydrolases"/>
    <property type="match status" value="3"/>
</dbReference>
<dbReference type="PROSITE" id="PS50901">
    <property type="entry name" value="FTSK"/>
    <property type="match status" value="3"/>
</dbReference>
<feature type="binding site" evidence="9">
    <location>
        <begin position="930"/>
        <end position="937"/>
    </location>
    <ligand>
        <name>ATP</name>
        <dbReference type="ChEBI" id="CHEBI:30616"/>
    </ligand>
</feature>
<evidence type="ECO:0000256" key="6">
    <source>
        <dbReference type="ARBA" id="ARBA00022840"/>
    </source>
</evidence>
<dbReference type="InterPro" id="IPR023836">
    <property type="entry name" value="EccCa-like_Actinobacteria"/>
</dbReference>
<evidence type="ECO:0000256" key="5">
    <source>
        <dbReference type="ARBA" id="ARBA00022741"/>
    </source>
</evidence>
<evidence type="ECO:0000313" key="14">
    <source>
        <dbReference type="Proteomes" id="UP000034034"/>
    </source>
</evidence>
<dbReference type="GO" id="GO:0003677">
    <property type="term" value="F:DNA binding"/>
    <property type="evidence" value="ECO:0007669"/>
    <property type="project" value="InterPro"/>
</dbReference>
<gene>
    <name evidence="13" type="ORF">SXIM_15700</name>
</gene>
<dbReference type="NCBIfam" id="TIGR03925">
    <property type="entry name" value="T7SS_EccC_b"/>
    <property type="match status" value="1"/>
</dbReference>
<dbReference type="InterPro" id="IPR002543">
    <property type="entry name" value="FtsK_dom"/>
</dbReference>
<keyword evidence="13" id="KW-0132">Cell division</keyword>
<evidence type="ECO:0000256" key="10">
    <source>
        <dbReference type="SAM" id="MobiDB-lite"/>
    </source>
</evidence>
<dbReference type="STRING" id="408015.SXIM_15700"/>
<feature type="region of interest" description="Disordered" evidence="10">
    <location>
        <begin position="1410"/>
        <end position="1433"/>
    </location>
</feature>
<accession>A0A0F7FSD5</accession>
<dbReference type="PANTHER" id="PTHR22683:SF1">
    <property type="entry name" value="TYPE VII SECRETION SYSTEM PROTEIN ESSC"/>
    <property type="match status" value="1"/>
</dbReference>
<evidence type="ECO:0000256" key="3">
    <source>
        <dbReference type="ARBA" id="ARBA00022692"/>
    </source>
</evidence>
<evidence type="ECO:0000256" key="11">
    <source>
        <dbReference type="SAM" id="Phobius"/>
    </source>
</evidence>
<dbReference type="HOGENOM" id="CLU_003134_1_0_11"/>
<keyword evidence="2" id="KW-1003">Cell membrane</keyword>
<protein>
    <submittedName>
        <fullName evidence="13">Cell division protein</fullName>
    </submittedName>
</protein>
<keyword evidence="8 11" id="KW-0472">Membrane</keyword>
<feature type="domain" description="FtsK" evidence="12">
    <location>
        <begin position="565"/>
        <end position="765"/>
    </location>
</feature>
<evidence type="ECO:0000256" key="8">
    <source>
        <dbReference type="ARBA" id="ARBA00023136"/>
    </source>
</evidence>
<dbReference type="InterPro" id="IPR003593">
    <property type="entry name" value="AAA+_ATPase"/>
</dbReference>
<dbReference type="Pfam" id="PF01580">
    <property type="entry name" value="FtsK_SpoIIIE"/>
    <property type="match status" value="3"/>
</dbReference>
<dbReference type="SMART" id="SM00382">
    <property type="entry name" value="AAA"/>
    <property type="match status" value="3"/>
</dbReference>
<name>A0A0F7FSD5_9ACTN</name>
<feature type="compositionally biased region" description="Pro residues" evidence="10">
    <location>
        <begin position="68"/>
        <end position="86"/>
    </location>
</feature>
<keyword evidence="13" id="KW-0131">Cell cycle</keyword>
<evidence type="ECO:0000259" key="12">
    <source>
        <dbReference type="PROSITE" id="PS50901"/>
    </source>
</evidence>
<evidence type="ECO:0000256" key="9">
    <source>
        <dbReference type="PROSITE-ProRule" id="PRU00289"/>
    </source>
</evidence>
<dbReference type="EMBL" id="CP009922">
    <property type="protein sequence ID" value="AKG42954.1"/>
    <property type="molecule type" value="Genomic_DNA"/>
</dbReference>
<dbReference type="GO" id="GO:0051301">
    <property type="term" value="P:cell division"/>
    <property type="evidence" value="ECO:0007669"/>
    <property type="project" value="UniProtKB-KW"/>
</dbReference>
<dbReference type="RefSeq" id="WP_246156851.1">
    <property type="nucleotide sequence ID" value="NZ_CP009922.3"/>
</dbReference>
<evidence type="ECO:0000256" key="1">
    <source>
        <dbReference type="ARBA" id="ARBA00004651"/>
    </source>
</evidence>
<keyword evidence="4" id="KW-0677">Repeat</keyword>
<dbReference type="InterPro" id="IPR027417">
    <property type="entry name" value="P-loop_NTPase"/>
</dbReference>
<dbReference type="GO" id="GO:0005886">
    <property type="term" value="C:plasma membrane"/>
    <property type="evidence" value="ECO:0007669"/>
    <property type="project" value="UniProtKB-SubCell"/>
</dbReference>
<dbReference type="PATRIC" id="fig|408015.6.peg.1605"/>
<evidence type="ECO:0000256" key="2">
    <source>
        <dbReference type="ARBA" id="ARBA00022475"/>
    </source>
</evidence>
<keyword evidence="7 11" id="KW-1133">Transmembrane helix</keyword>
<dbReference type="PANTHER" id="PTHR22683">
    <property type="entry name" value="SPORULATION PROTEIN RELATED"/>
    <property type="match status" value="1"/>
</dbReference>
<feature type="domain" description="FtsK" evidence="12">
    <location>
        <begin position="912"/>
        <end position="1103"/>
    </location>
</feature>
<feature type="region of interest" description="Disordered" evidence="10">
    <location>
        <begin position="1"/>
        <end position="22"/>
    </location>
</feature>